<feature type="compositionally biased region" description="Polar residues" evidence="1">
    <location>
        <begin position="1"/>
        <end position="11"/>
    </location>
</feature>
<dbReference type="RefSeq" id="WP_142493000.1">
    <property type="nucleotide sequence ID" value="NZ_FXTO01000008.1"/>
</dbReference>
<organism evidence="2 3">
    <name type="scientific">Thalassovita litoralis</name>
    <dbReference type="NCBI Taxonomy" id="1010611"/>
    <lineage>
        <taxon>Bacteria</taxon>
        <taxon>Pseudomonadati</taxon>
        <taxon>Pseudomonadota</taxon>
        <taxon>Alphaproteobacteria</taxon>
        <taxon>Rhodobacterales</taxon>
        <taxon>Roseobacteraceae</taxon>
        <taxon>Thalassovita</taxon>
    </lineage>
</organism>
<reference evidence="2 3" key="1">
    <citation type="submission" date="2017-05" db="EMBL/GenBank/DDBJ databases">
        <authorList>
            <person name="Varghese N."/>
            <person name="Submissions S."/>
        </authorList>
    </citation>
    <scope>NUCLEOTIDE SEQUENCE [LARGE SCALE GENOMIC DNA]</scope>
    <source>
        <strain evidence="2 3">DSM 29506</strain>
    </source>
</reference>
<proteinExistence type="predicted"/>
<gene>
    <name evidence="2" type="ORF">SAMN06265173_10881</name>
</gene>
<protein>
    <recommendedName>
        <fullName evidence="4">DUF3489 domain-containing protein</fullName>
    </recommendedName>
</protein>
<dbReference type="Proteomes" id="UP000316030">
    <property type="component" value="Unassembled WGS sequence"/>
</dbReference>
<dbReference type="EMBL" id="FXTO01000008">
    <property type="protein sequence ID" value="SMO64742.1"/>
    <property type="molecule type" value="Genomic_DNA"/>
</dbReference>
<evidence type="ECO:0000313" key="2">
    <source>
        <dbReference type="EMBL" id="SMO64742.1"/>
    </source>
</evidence>
<evidence type="ECO:0008006" key="4">
    <source>
        <dbReference type="Google" id="ProtNLM"/>
    </source>
</evidence>
<dbReference type="InterPro" id="IPR021880">
    <property type="entry name" value="DUF3489"/>
</dbReference>
<keyword evidence="3" id="KW-1185">Reference proteome</keyword>
<evidence type="ECO:0000313" key="3">
    <source>
        <dbReference type="Proteomes" id="UP000316030"/>
    </source>
</evidence>
<dbReference type="AlphaFoldDB" id="A0A521CZA7"/>
<dbReference type="Pfam" id="PF11994">
    <property type="entry name" value="DUF3489"/>
    <property type="match status" value="1"/>
</dbReference>
<feature type="region of interest" description="Disordered" evidence="1">
    <location>
        <begin position="1"/>
        <end position="26"/>
    </location>
</feature>
<accession>A0A521CZA7</accession>
<dbReference type="OrthoDB" id="7206991at2"/>
<sequence length="89" mass="9718">MAKAAKTTNPETLAKEDAPTPKGPRVTKQQIMIDMLSRPEGATIEELAEATQWLGHTVRGAMSGALKKKLGLTITSEKEDPRGRVYRLT</sequence>
<name>A0A521CZA7_9RHOB</name>
<evidence type="ECO:0000256" key="1">
    <source>
        <dbReference type="SAM" id="MobiDB-lite"/>
    </source>
</evidence>